<evidence type="ECO:0000256" key="1">
    <source>
        <dbReference type="SAM" id="SignalP"/>
    </source>
</evidence>
<dbReference type="EMBL" id="CP001614">
    <property type="protein sequence ID" value="ACR13905.1"/>
    <property type="molecule type" value="Genomic_DNA"/>
</dbReference>
<evidence type="ECO:0000313" key="3">
    <source>
        <dbReference type="Proteomes" id="UP000009080"/>
    </source>
</evidence>
<keyword evidence="1" id="KW-0732">Signal</keyword>
<dbReference type="KEGG" id="ttu:TERTU_0109"/>
<dbReference type="HOGENOM" id="CLU_066015_1_0_6"/>
<dbReference type="eggNOG" id="COG0834">
    <property type="taxonomic scope" value="Bacteria"/>
</dbReference>
<dbReference type="AlphaFoldDB" id="C5BKW6"/>
<dbReference type="STRING" id="377629.TERTU_0109"/>
<feature type="signal peptide" evidence="1">
    <location>
        <begin position="1"/>
        <end position="27"/>
    </location>
</feature>
<evidence type="ECO:0000313" key="2">
    <source>
        <dbReference type="EMBL" id="ACR13905.1"/>
    </source>
</evidence>
<protein>
    <submittedName>
        <fullName evidence="2">Ggdef</fullName>
    </submittedName>
</protein>
<proteinExistence type="predicted"/>
<accession>C5BKW6</accession>
<dbReference type="SUPFAM" id="SSF53850">
    <property type="entry name" value="Periplasmic binding protein-like II"/>
    <property type="match status" value="1"/>
</dbReference>
<dbReference type="RefSeq" id="WP_015820020.1">
    <property type="nucleotide sequence ID" value="NC_012997.1"/>
</dbReference>
<keyword evidence="3" id="KW-1185">Reference proteome</keyword>
<gene>
    <name evidence="2" type="ordered locus">TERTU_0109</name>
</gene>
<feature type="chain" id="PRO_5002948928" evidence="1">
    <location>
        <begin position="28"/>
        <end position="298"/>
    </location>
</feature>
<reference evidence="2 3" key="1">
    <citation type="journal article" date="2009" name="PLoS ONE">
        <title>The complete genome of Teredinibacter turnerae T7901: an intracellular endosymbiont of marine wood-boring bivalves (shipworms).</title>
        <authorList>
            <person name="Yang J.C."/>
            <person name="Madupu R."/>
            <person name="Durkin A.S."/>
            <person name="Ekborg N.A."/>
            <person name="Pedamallu C.S."/>
            <person name="Hostetler J.B."/>
            <person name="Radune D."/>
            <person name="Toms B.S."/>
            <person name="Henrissat B."/>
            <person name="Coutinho P.M."/>
            <person name="Schwarz S."/>
            <person name="Field L."/>
            <person name="Trindade-Silva A.E."/>
            <person name="Soares C.A.G."/>
            <person name="Elshahawi S."/>
            <person name="Hanora A."/>
            <person name="Schmidt E.W."/>
            <person name="Haygood M.G."/>
            <person name="Posfai J."/>
            <person name="Benner J."/>
            <person name="Madinger C."/>
            <person name="Nove J."/>
            <person name="Anton B."/>
            <person name="Chaudhary K."/>
            <person name="Foster J."/>
            <person name="Holman A."/>
            <person name="Kumar S."/>
            <person name="Lessard P.A."/>
            <person name="Luyten Y.A."/>
            <person name="Slatko B."/>
            <person name="Wood N."/>
            <person name="Wu B."/>
            <person name="Teplitski M."/>
            <person name="Mougous J.D."/>
            <person name="Ward N."/>
            <person name="Eisen J.A."/>
            <person name="Badger J.H."/>
            <person name="Distel D.L."/>
        </authorList>
    </citation>
    <scope>NUCLEOTIDE SEQUENCE [LARGE SCALE GENOMIC DNA]</scope>
    <source>
        <strain evidence="3">ATCC 39867 / T7901</strain>
    </source>
</reference>
<sequence length="298" mass="34373">MMYRQSRWCTLWQFALLLFLFASSGHAEEGHAPLRFSYPVSDNPVFQHRDSYFVSLLKLALEKSGESYVLEPITLSAMSEKRSKLFLRSERYNVHWLLTSEELEQELLPVRIPLYKGLIGWRLLVISDEYRDKFSNITEPGALKALVATQGLGWPDTHILHSNGFSLRLAVDWSGLLEMVSKHNVDYLPLAVNEVWAEMPTLKAKNLIVEPNLALHYPSAYYFFVSKAQPEQARVLESGLRKAVSDGSFDALFYDNFGDDIERAKLEHRRIFRIDNPLLPVKTPLDDKQLWFNVSQTH</sequence>
<dbReference type="Proteomes" id="UP000009080">
    <property type="component" value="Chromosome"/>
</dbReference>
<name>C5BKW6_TERTT</name>
<organism evidence="2 3">
    <name type="scientific">Teredinibacter turnerae (strain ATCC 39867 / T7901)</name>
    <dbReference type="NCBI Taxonomy" id="377629"/>
    <lineage>
        <taxon>Bacteria</taxon>
        <taxon>Pseudomonadati</taxon>
        <taxon>Pseudomonadota</taxon>
        <taxon>Gammaproteobacteria</taxon>
        <taxon>Cellvibrionales</taxon>
        <taxon>Cellvibrionaceae</taxon>
        <taxon>Teredinibacter</taxon>
    </lineage>
</organism>